<dbReference type="AlphaFoldDB" id="A0A4V2M479"/>
<dbReference type="NCBIfam" id="TIGR00702">
    <property type="entry name" value="YcaO-type kinase domain"/>
    <property type="match status" value="1"/>
</dbReference>
<proteinExistence type="predicted"/>
<reference evidence="3 4" key="1">
    <citation type="submission" date="2019-02" db="EMBL/GenBank/DDBJ databases">
        <title>Kribbella capetownensis sp. nov. and Kribbella speibonae sp. nov., isolated from soil.</title>
        <authorList>
            <person name="Curtis S.M."/>
            <person name="Norton I."/>
            <person name="Everest G.J."/>
            <person name="Meyers P.R."/>
        </authorList>
    </citation>
    <scope>NUCLEOTIDE SEQUENCE [LARGE SCALE GENOMIC DNA]</scope>
    <source>
        <strain evidence="3 4">DSM 27082</strain>
    </source>
</reference>
<evidence type="ECO:0000313" key="3">
    <source>
        <dbReference type="EMBL" id="TCC34922.1"/>
    </source>
</evidence>
<dbReference type="OrthoDB" id="2379922at2"/>
<evidence type="ECO:0000313" key="4">
    <source>
        <dbReference type="Proteomes" id="UP000292695"/>
    </source>
</evidence>
<name>A0A4V2M479_9ACTN</name>
<organism evidence="3 4">
    <name type="scientific">Kribbella sindirgiensis</name>
    <dbReference type="NCBI Taxonomy" id="1124744"/>
    <lineage>
        <taxon>Bacteria</taxon>
        <taxon>Bacillati</taxon>
        <taxon>Actinomycetota</taxon>
        <taxon>Actinomycetes</taxon>
        <taxon>Propionibacteriales</taxon>
        <taxon>Kribbellaceae</taxon>
        <taxon>Kribbella</taxon>
    </lineage>
</organism>
<gene>
    <name evidence="3" type="ORF">E0H50_13605</name>
</gene>
<feature type="region of interest" description="Disordered" evidence="1">
    <location>
        <begin position="1"/>
        <end position="51"/>
    </location>
</feature>
<comment type="caution">
    <text evidence="3">The sequence shown here is derived from an EMBL/GenBank/DDBJ whole genome shotgun (WGS) entry which is preliminary data.</text>
</comment>
<dbReference type="Proteomes" id="UP000292695">
    <property type="component" value="Unassembled WGS sequence"/>
</dbReference>
<feature type="compositionally biased region" description="Basic and acidic residues" evidence="1">
    <location>
        <begin position="36"/>
        <end position="51"/>
    </location>
</feature>
<dbReference type="PANTHER" id="PTHR37809:SF1">
    <property type="entry name" value="RIBOSOMAL PROTEIN S12 METHYLTHIOTRANSFERASE ACCESSORY FACTOR YCAO"/>
    <property type="match status" value="1"/>
</dbReference>
<protein>
    <recommendedName>
        <fullName evidence="2">YcaO domain-containing protein</fullName>
    </recommendedName>
</protein>
<feature type="compositionally biased region" description="Basic residues" evidence="1">
    <location>
        <begin position="1"/>
        <end position="13"/>
    </location>
</feature>
<evidence type="ECO:0000259" key="2">
    <source>
        <dbReference type="PROSITE" id="PS51664"/>
    </source>
</evidence>
<accession>A0A4V2M479</accession>
<dbReference type="EMBL" id="SJKA01000004">
    <property type="protein sequence ID" value="TCC34922.1"/>
    <property type="molecule type" value="Genomic_DNA"/>
</dbReference>
<evidence type="ECO:0000256" key="1">
    <source>
        <dbReference type="SAM" id="MobiDB-lite"/>
    </source>
</evidence>
<dbReference type="Gene3D" id="3.30.160.660">
    <property type="match status" value="1"/>
</dbReference>
<feature type="domain" description="YcaO" evidence="2">
    <location>
        <begin position="141"/>
        <end position="457"/>
    </location>
</feature>
<dbReference type="InterPro" id="IPR003776">
    <property type="entry name" value="YcaO-like_dom"/>
</dbReference>
<sequence>MPALRTCRRHRQTTRAVAHQQTRNPRGGLGCRQARRRQDMRPSDLADTGDRGSHELFLSEALVPDEPSIPSPPDIDRGTGKAVMLGTHRVVTANATWRRARDVFSIVGISRVGDLTMLDEIGIPVWQAVRPNAATLSVSQGKGISHDLARVSAAMEAIELWHAEQARAPHVVDSITDLQPVLTYNVRTLHLAGGSLLTEALEIPWIEGEDVLTLSRTLVPLEYIVLNDEPSGDLSAPLFVQSSNGLASGNSVAEATLHGLLEVLERDLTATVGRSSPSYVGQVDLDSIEDGCSRVLVDLLLSADVHLRVTDCGTDGIACFSASIWSVDFPFVFDGFGCHFDRDVALARALTEAAQSRLTAVAGARDDLPFSVYRDVQLPNSAHPPWPPAPVRSDVRFTDIATTCRPGIEDDVRAAASLIAARTGQSPIVVDLTHPQVGIPVVRVVGPGLGMGRQRAA</sequence>
<keyword evidence="4" id="KW-1185">Reference proteome</keyword>
<dbReference type="Pfam" id="PF02624">
    <property type="entry name" value="YcaO"/>
    <property type="match status" value="1"/>
</dbReference>
<dbReference type="PANTHER" id="PTHR37809">
    <property type="entry name" value="RIBOSOMAL PROTEIN S12 METHYLTHIOTRANSFERASE ACCESSORY FACTOR YCAO"/>
    <property type="match status" value="1"/>
</dbReference>
<dbReference type="PROSITE" id="PS51664">
    <property type="entry name" value="YCAO"/>
    <property type="match status" value="1"/>
</dbReference>